<proteinExistence type="predicted"/>
<reference evidence="1" key="1">
    <citation type="submission" date="2022-03" db="EMBL/GenBank/DDBJ databases">
        <authorList>
            <person name="Alioto T."/>
            <person name="Alioto T."/>
            <person name="Gomez Garrido J."/>
        </authorList>
    </citation>
    <scope>NUCLEOTIDE SEQUENCE</scope>
</reference>
<gene>
    <name evidence="1" type="ORF">PECUL_23A031941</name>
</gene>
<evidence type="ECO:0000313" key="2">
    <source>
        <dbReference type="Proteomes" id="UP001295444"/>
    </source>
</evidence>
<dbReference type="EMBL" id="OW240913">
    <property type="protein sequence ID" value="CAH2246428.1"/>
    <property type="molecule type" value="Genomic_DNA"/>
</dbReference>
<evidence type="ECO:0000313" key="1">
    <source>
        <dbReference type="EMBL" id="CAH2246428.1"/>
    </source>
</evidence>
<protein>
    <submittedName>
        <fullName evidence="1">Uncharacterized protein</fullName>
    </submittedName>
</protein>
<sequence>EDELHILTHCLLAAKIAIAYRWKQQQSPKLTEVLTRLDTTCNFERMASRLRSKEHIFARHWQRWAQFRDQPES</sequence>
<feature type="non-terminal residue" evidence="1">
    <location>
        <position position="1"/>
    </location>
</feature>
<dbReference type="Proteomes" id="UP001295444">
    <property type="component" value="Chromosome 02"/>
</dbReference>
<dbReference type="AlphaFoldDB" id="A0AAD1RAT8"/>
<organism evidence="1 2">
    <name type="scientific">Pelobates cultripes</name>
    <name type="common">Western spadefoot toad</name>
    <dbReference type="NCBI Taxonomy" id="61616"/>
    <lineage>
        <taxon>Eukaryota</taxon>
        <taxon>Metazoa</taxon>
        <taxon>Chordata</taxon>
        <taxon>Craniata</taxon>
        <taxon>Vertebrata</taxon>
        <taxon>Euteleostomi</taxon>
        <taxon>Amphibia</taxon>
        <taxon>Batrachia</taxon>
        <taxon>Anura</taxon>
        <taxon>Pelobatoidea</taxon>
        <taxon>Pelobatidae</taxon>
        <taxon>Pelobates</taxon>
    </lineage>
</organism>
<accession>A0AAD1RAT8</accession>
<keyword evidence="2" id="KW-1185">Reference proteome</keyword>
<name>A0AAD1RAT8_PELCU</name>